<protein>
    <submittedName>
        <fullName evidence="1">Uncharacterized protein</fullName>
    </submittedName>
</protein>
<accession>A0A0C5AEC0</accession>
<dbReference type="RefSeq" id="YP_009188242.1">
    <property type="nucleotide sequence ID" value="NC_028663.1"/>
</dbReference>
<dbReference type="GeneID" id="26516712"/>
<sequence length="35" mass="3429">MVTEPELLATGFAVADTPPTVSALTGAAKRAAITG</sequence>
<gene>
    <name evidence="1" type="ORF">PTIM40_167</name>
</gene>
<dbReference type="EMBL" id="KP211958">
    <property type="protein sequence ID" value="AJK27594.1"/>
    <property type="molecule type" value="Genomic_DNA"/>
</dbReference>
<proteinExistence type="predicted"/>
<evidence type="ECO:0000313" key="2">
    <source>
        <dbReference type="Proteomes" id="UP000032135"/>
    </source>
</evidence>
<dbReference type="KEGG" id="vg:26516712"/>
<dbReference type="Proteomes" id="UP000032135">
    <property type="component" value="Segment"/>
</dbReference>
<reference evidence="1 2" key="1">
    <citation type="submission" date="2014-11" db="EMBL/GenBank/DDBJ databases">
        <authorList>
            <person name="Fedida A."/>
            <person name="Lindell D."/>
        </authorList>
    </citation>
    <scope>NUCLEOTIDE SEQUENCE [LARGE SCALE GENOMIC DNA]</scope>
</reference>
<keyword evidence="2" id="KW-1185">Reference proteome</keyword>
<name>A0A0C5AEC0_9CAUD</name>
<organism evidence="1 2">
    <name type="scientific">Cyanophage P-TIM40</name>
    <dbReference type="NCBI Taxonomy" id="1589733"/>
    <lineage>
        <taxon>Viruses</taxon>
        <taxon>Duplodnaviria</taxon>
        <taxon>Heunggongvirae</taxon>
        <taxon>Uroviricota</taxon>
        <taxon>Caudoviricetes</taxon>
        <taxon>Pantevenvirales</taxon>
        <taxon>Kyanoviridae</taxon>
        <taxon>Libanvirus</taxon>
        <taxon>Libanvirus ptim40</taxon>
    </lineage>
</organism>
<evidence type="ECO:0000313" key="1">
    <source>
        <dbReference type="EMBL" id="AJK27594.1"/>
    </source>
</evidence>